<protein>
    <submittedName>
        <fullName evidence="1">Glutaredoxin</fullName>
    </submittedName>
</protein>
<sequence>MKREKNRAQIRQGAFDYGVRNTKHKLVLYTRNGCHLCETAKEILLKLMDECPFDYEERDISLNDDWTERYGLMIPVVEIDGKEVQYGQVDKKFIYETLTKK</sequence>
<reference evidence="1 2" key="1">
    <citation type="submission" date="2020-08" db="EMBL/GenBank/DDBJ databases">
        <title>Genomic Encyclopedia of Type Strains, Phase IV (KMG-IV): sequencing the most valuable type-strain genomes for metagenomic binning, comparative biology and taxonomic classification.</title>
        <authorList>
            <person name="Goeker M."/>
        </authorList>
    </citation>
    <scope>NUCLEOTIDE SEQUENCE [LARGE SCALE GENOMIC DNA]</scope>
    <source>
        <strain evidence="1 2">DSM 5391</strain>
    </source>
</reference>
<dbReference type="InterPro" id="IPR036249">
    <property type="entry name" value="Thioredoxin-like_sf"/>
</dbReference>
<evidence type="ECO:0000313" key="2">
    <source>
        <dbReference type="Proteomes" id="UP000531594"/>
    </source>
</evidence>
<organism evidence="1 2">
    <name type="scientific">Bacillus benzoevorans</name>
    <dbReference type="NCBI Taxonomy" id="1456"/>
    <lineage>
        <taxon>Bacteria</taxon>
        <taxon>Bacillati</taxon>
        <taxon>Bacillota</taxon>
        <taxon>Bacilli</taxon>
        <taxon>Bacillales</taxon>
        <taxon>Bacillaceae</taxon>
        <taxon>Bacillus</taxon>
    </lineage>
</organism>
<dbReference type="Pfam" id="PF05768">
    <property type="entry name" value="Glrx-like"/>
    <property type="match status" value="1"/>
</dbReference>
<keyword evidence="2" id="KW-1185">Reference proteome</keyword>
<dbReference type="Proteomes" id="UP000531594">
    <property type="component" value="Unassembled WGS sequence"/>
</dbReference>
<gene>
    <name evidence="1" type="ORF">HNR53_001692</name>
</gene>
<dbReference type="AlphaFoldDB" id="A0A7X0HSI1"/>
<proteinExistence type="predicted"/>
<dbReference type="RefSeq" id="WP_343065302.1">
    <property type="nucleotide sequence ID" value="NZ_JACHGK010000004.1"/>
</dbReference>
<dbReference type="PANTHER" id="PTHR33558">
    <property type="entry name" value="GLUTAREDOXIN-LIKE PROTEIN C5ORF63 HOMOLOG"/>
    <property type="match status" value="1"/>
</dbReference>
<dbReference type="InterPro" id="IPR052565">
    <property type="entry name" value="Glutaredoxin-like_YDR286C"/>
</dbReference>
<name>A0A7X0HSI1_9BACI</name>
<evidence type="ECO:0000313" key="1">
    <source>
        <dbReference type="EMBL" id="MBB6445082.1"/>
    </source>
</evidence>
<dbReference type="InterPro" id="IPR008554">
    <property type="entry name" value="Glutaredoxin-like"/>
</dbReference>
<dbReference type="Gene3D" id="3.40.30.10">
    <property type="entry name" value="Glutaredoxin"/>
    <property type="match status" value="1"/>
</dbReference>
<dbReference type="EMBL" id="JACHGK010000004">
    <property type="protein sequence ID" value="MBB6445082.1"/>
    <property type="molecule type" value="Genomic_DNA"/>
</dbReference>
<comment type="caution">
    <text evidence="1">The sequence shown here is derived from an EMBL/GenBank/DDBJ whole genome shotgun (WGS) entry which is preliminary data.</text>
</comment>
<dbReference type="SUPFAM" id="SSF52833">
    <property type="entry name" value="Thioredoxin-like"/>
    <property type="match status" value="1"/>
</dbReference>
<dbReference type="PANTHER" id="PTHR33558:SF1">
    <property type="entry name" value="GLUTAREDOXIN-LIKE PROTEIN C5ORF63 HOMOLOG"/>
    <property type="match status" value="1"/>
</dbReference>
<accession>A0A7X0HSI1</accession>